<dbReference type="RefSeq" id="WP_073228822.1">
    <property type="nucleotide sequence ID" value="NZ_FQUQ01000001.1"/>
</dbReference>
<dbReference type="Proteomes" id="UP000184287">
    <property type="component" value="Unassembled WGS sequence"/>
</dbReference>
<dbReference type="OrthoDB" id="744826at2"/>
<dbReference type="AlphaFoldDB" id="A0A1M4WKJ0"/>
<dbReference type="EMBL" id="FQUQ01000001">
    <property type="protein sequence ID" value="SHE81821.1"/>
    <property type="molecule type" value="Genomic_DNA"/>
</dbReference>
<proteinExistence type="predicted"/>
<accession>A0A1M4WKJ0</accession>
<reference evidence="3" key="1">
    <citation type="submission" date="2016-11" db="EMBL/GenBank/DDBJ databases">
        <authorList>
            <person name="Varghese N."/>
            <person name="Submissions S."/>
        </authorList>
    </citation>
    <scope>NUCLEOTIDE SEQUENCE [LARGE SCALE GENOMIC DNA]</scope>
    <source>
        <strain evidence="3">DSM 16990</strain>
    </source>
</reference>
<sequence>MEGSKKRNPYKTNAMLLVVIGGLFLLTHLFHFAFRNTIDQPPTPAQYAAYLPLDSGAKNAHLELKSLFANNLDRGRLLPPLMDPVTGMVMLNTVKEETNYSDGNVYYRLDSSGRLVDSLLVEDYYISLNREYIIHPNYYYSWFLDGHQEKREYLPVNEDLKLGTKALQQRYETLYRDAELVQLFGYQMLWGNGTTEREKRKYYDTKTDKAIFLIRNKWYALYGKDLKTMPGGEKKKSLDTIRQLNLDQLGVPNPYLYVANFRKDSKGYEGWDGTAYLNIMMGKDTLKVSTGMTLNESVGKQPPKYVHSLEYFRGKTMPFAIICKENNRCYILKSN</sequence>
<evidence type="ECO:0000313" key="3">
    <source>
        <dbReference type="Proteomes" id="UP000184287"/>
    </source>
</evidence>
<organism evidence="2 3">
    <name type="scientific">Pedobacter caeni</name>
    <dbReference type="NCBI Taxonomy" id="288992"/>
    <lineage>
        <taxon>Bacteria</taxon>
        <taxon>Pseudomonadati</taxon>
        <taxon>Bacteroidota</taxon>
        <taxon>Sphingobacteriia</taxon>
        <taxon>Sphingobacteriales</taxon>
        <taxon>Sphingobacteriaceae</taxon>
        <taxon>Pedobacter</taxon>
    </lineage>
</organism>
<keyword evidence="1" id="KW-0472">Membrane</keyword>
<name>A0A1M4WKJ0_9SPHI</name>
<keyword evidence="1" id="KW-1133">Transmembrane helix</keyword>
<feature type="transmembrane region" description="Helical" evidence="1">
    <location>
        <begin position="12"/>
        <end position="34"/>
    </location>
</feature>
<keyword evidence="1" id="KW-0812">Transmembrane</keyword>
<protein>
    <submittedName>
        <fullName evidence="2">Uncharacterized protein</fullName>
    </submittedName>
</protein>
<gene>
    <name evidence="2" type="ORF">SAMN04488522_1011298</name>
</gene>
<evidence type="ECO:0000256" key="1">
    <source>
        <dbReference type="SAM" id="Phobius"/>
    </source>
</evidence>
<keyword evidence="3" id="KW-1185">Reference proteome</keyword>
<evidence type="ECO:0000313" key="2">
    <source>
        <dbReference type="EMBL" id="SHE81821.1"/>
    </source>
</evidence>
<dbReference type="STRING" id="288992.SAMN04488522_1011298"/>